<proteinExistence type="inferred from homology"/>
<dbReference type="GO" id="GO:0008611">
    <property type="term" value="P:ether lipid biosynthetic process"/>
    <property type="evidence" value="ECO:0007669"/>
    <property type="project" value="UniProtKB-UniPathway"/>
</dbReference>
<evidence type="ECO:0000256" key="5">
    <source>
        <dbReference type="ARBA" id="ARBA00022827"/>
    </source>
</evidence>
<dbReference type="PANTHER" id="PTHR46568">
    <property type="entry name" value="ALKYLDIHYDROXYACETONEPHOSPHATE SYNTHASE, PEROXISOMAL"/>
    <property type="match status" value="1"/>
</dbReference>
<evidence type="ECO:0000313" key="13">
    <source>
        <dbReference type="Proteomes" id="UP000039865"/>
    </source>
</evidence>
<comment type="subunit">
    <text evidence="10">Homodimer.</text>
</comment>
<evidence type="ECO:0000256" key="6">
    <source>
        <dbReference type="PIRSR" id="PIRSR625650-1"/>
    </source>
</evidence>
<dbReference type="InterPro" id="IPR006094">
    <property type="entry name" value="Oxid_FAD_bind_N"/>
</dbReference>
<protein>
    <recommendedName>
        <fullName evidence="3 10">Alkylglycerone-phosphate synthase</fullName>
        <shortName evidence="10">Alkyl-DHAP synthase</shortName>
        <ecNumber evidence="3 10">2.5.1.26</ecNumber>
    </recommendedName>
</protein>
<dbReference type="InterPro" id="IPR004113">
    <property type="entry name" value="FAD-bd_oxidored_4_C"/>
</dbReference>
<dbReference type="InterPro" id="IPR036318">
    <property type="entry name" value="FAD-bd_PCMH-like_sf"/>
</dbReference>
<comment type="similarity">
    <text evidence="2 10">Belongs to the FAD-binding oxidoreductase/transferase type 4 family.</text>
</comment>
<feature type="binding site" evidence="8">
    <location>
        <begin position="340"/>
        <end position="346"/>
    </location>
    <ligand>
        <name>FAD</name>
        <dbReference type="ChEBI" id="CHEBI:57692"/>
    </ligand>
</feature>
<feature type="binding site" evidence="8">
    <location>
        <begin position="288"/>
        <end position="291"/>
    </location>
    <ligand>
        <name>FAD</name>
        <dbReference type="ChEBI" id="CHEBI:57692"/>
    </ligand>
</feature>
<dbReference type="Gene3D" id="1.10.45.10">
    <property type="entry name" value="Vanillyl-alcohol Oxidase, Chain A, domain 4"/>
    <property type="match status" value="1"/>
</dbReference>
<dbReference type="SUPFAM" id="SSF55103">
    <property type="entry name" value="FAD-linked oxidases, C-terminal domain"/>
    <property type="match status" value="1"/>
</dbReference>
<dbReference type="InParanoid" id="A0A078B7Q9"/>
<dbReference type="PANTHER" id="PTHR46568:SF1">
    <property type="entry name" value="ALKYLDIHYDROXYACETONEPHOSPHATE SYNTHASE, PEROXISOMAL"/>
    <property type="match status" value="1"/>
</dbReference>
<keyword evidence="13" id="KW-1185">Reference proteome</keyword>
<dbReference type="InterPro" id="IPR016171">
    <property type="entry name" value="Vanillyl_alc_oxidase_C-sub2"/>
</dbReference>
<dbReference type="EMBL" id="CCKQ01018305">
    <property type="protein sequence ID" value="CDW90261.1"/>
    <property type="molecule type" value="Genomic_DNA"/>
</dbReference>
<comment type="cofactor">
    <cofactor evidence="8 10">
        <name>FAD</name>
        <dbReference type="ChEBI" id="CHEBI:57692"/>
    </cofactor>
</comment>
<evidence type="ECO:0000256" key="9">
    <source>
        <dbReference type="PIRSR" id="PIRSR625650-4"/>
    </source>
</evidence>
<name>A0A078B7Q9_STYLE</name>
<evidence type="ECO:0000313" key="12">
    <source>
        <dbReference type="EMBL" id="CDW90261.1"/>
    </source>
</evidence>
<keyword evidence="4 10" id="KW-0285">Flavoprotein</keyword>
<feature type="active site" description="Proton donor/acceptor" evidence="6">
    <location>
        <position position="551"/>
    </location>
</feature>
<sequence>MISTKAVQRLSTISNHFCAQQSKQGSQVLIGDETQKYPEILDHKPHLKIKLDYANKQGWGYADTEYIHDEATGYLKLTGISLFEQNEIGYRYQYSERWMPHFKIWAINTVGIDLNKKTEKQKDMQVHGPHFNHEFLADLGDQGFSRRSFLKWERIMHSHGESLKEVYALRHGTFERVVDVVIYPDTHEQCEKLVQLANKHNVVLVPFGGGTNVTNSLLLSPKEKRMIVSVDMSRLNKIKWVDKVNNTACIEAGIIGADLERELKNYGVVLGHEPDSIEFSTLGGWISTRASGMKKNVYGNIEDIVQNVKFVTSKGTYTKLSDWPRISNGPDLNHIVMGHEGNFGIVTEAILRIRKIPEVKRYGSIIFPDFEIGVRFMDEMSRTRLWPASIRLVDNLQFQFSQALKIKNDSRSQDYIDAIKKFYVLNIKGFDPNRMCACTLAFEGGKDEVAAQEKNVYKIAKKYKGMIAGEENGIRGYSLTFMIAYIRDFACTYSFVAESMETSCPWSKVGSLCQNTKERLFSACRARGIPQNKIFASFRVTQLYETGAAVYIYFGFSYGDMDVNKVVALYEDVENEAREEIMKNGGSISHHHGIGKIRKRFADKTLPPMALQFMQDIKESLDPKNVFGINNTLYRSEEERREDIEGHH</sequence>
<evidence type="ECO:0000256" key="1">
    <source>
        <dbReference type="ARBA" id="ARBA00004670"/>
    </source>
</evidence>
<evidence type="ECO:0000256" key="2">
    <source>
        <dbReference type="ARBA" id="ARBA00008000"/>
    </source>
</evidence>
<keyword evidence="10" id="KW-0808">Transferase</keyword>
<dbReference type="Gene3D" id="3.30.465.10">
    <property type="match status" value="1"/>
</dbReference>
<dbReference type="SUPFAM" id="SSF56176">
    <property type="entry name" value="FAD-binding/transporter-associated domain-like"/>
    <property type="match status" value="1"/>
</dbReference>
<keyword evidence="10" id="KW-0576">Peroxisome</keyword>
<dbReference type="Proteomes" id="UP000039865">
    <property type="component" value="Unassembled WGS sequence"/>
</dbReference>
<dbReference type="InterPro" id="IPR016166">
    <property type="entry name" value="FAD-bd_PCMH"/>
</dbReference>
<feature type="binding site" evidence="8">
    <location>
        <begin position="275"/>
        <end position="281"/>
    </location>
    <ligand>
        <name>FAD</name>
        <dbReference type="ChEBI" id="CHEBI:57692"/>
    </ligand>
</feature>
<dbReference type="InterPro" id="IPR016167">
    <property type="entry name" value="FAD-bd_PCMH_sub1"/>
</dbReference>
<feature type="binding site" evidence="7">
    <location>
        <position position="487"/>
    </location>
    <ligand>
        <name>substrate</name>
    </ligand>
</feature>
<feature type="domain" description="FAD-binding PCMH-type" evidence="11">
    <location>
        <begin position="174"/>
        <end position="356"/>
    </location>
</feature>
<evidence type="ECO:0000256" key="3">
    <source>
        <dbReference type="ARBA" id="ARBA00012385"/>
    </source>
</evidence>
<dbReference type="EC" id="2.5.1.26" evidence="3 10"/>
<keyword evidence="10" id="KW-0444">Lipid biosynthesis</keyword>
<comment type="subcellular location">
    <subcellularLocation>
        <location evidence="10">Peroxisome</location>
    </subcellularLocation>
</comment>
<organism evidence="12 13">
    <name type="scientific">Stylonychia lemnae</name>
    <name type="common">Ciliate</name>
    <dbReference type="NCBI Taxonomy" id="5949"/>
    <lineage>
        <taxon>Eukaryota</taxon>
        <taxon>Sar</taxon>
        <taxon>Alveolata</taxon>
        <taxon>Ciliophora</taxon>
        <taxon>Intramacronucleata</taxon>
        <taxon>Spirotrichea</taxon>
        <taxon>Stichotrichia</taxon>
        <taxon>Sporadotrichida</taxon>
        <taxon>Oxytrichidae</taxon>
        <taxon>Stylonychinae</taxon>
        <taxon>Stylonychia</taxon>
    </lineage>
</organism>
<gene>
    <name evidence="12" type="primary">Contig16381.g17446</name>
    <name evidence="12" type="ORF">STYLEM_19403</name>
</gene>
<dbReference type="GO" id="GO:0005777">
    <property type="term" value="C:peroxisome"/>
    <property type="evidence" value="ECO:0007669"/>
    <property type="project" value="UniProtKB-SubCell"/>
</dbReference>
<comment type="function">
    <text evidence="10">Catalyzes the exchange of an acyl for a long-chain alkyl group and the formation of the ether bond in the biosynthesis of ether phospholipids.</text>
</comment>
<dbReference type="InterPro" id="IPR025650">
    <property type="entry name" value="Alkyl-DHAP_Synthase"/>
</dbReference>
<dbReference type="Pfam" id="PF01565">
    <property type="entry name" value="FAD_binding_4"/>
    <property type="match status" value="1"/>
</dbReference>
<dbReference type="GO" id="GO:0008609">
    <property type="term" value="F:alkylglycerone-phosphate synthase activity"/>
    <property type="evidence" value="ECO:0007669"/>
    <property type="project" value="UniProtKB-EC"/>
</dbReference>
<evidence type="ECO:0000256" key="7">
    <source>
        <dbReference type="PIRSR" id="PIRSR625650-2"/>
    </source>
</evidence>
<comment type="catalytic activity">
    <reaction evidence="10">
        <text>a long chain fatty alcohol + a 1-acylglycerone 3-phosphate = a 1-O-alkylglycerone 3-phosphate + a long-chain fatty acid + H(+)</text>
        <dbReference type="Rhea" id="RHEA:36171"/>
        <dbReference type="ChEBI" id="CHEBI:15378"/>
        <dbReference type="ChEBI" id="CHEBI:17135"/>
        <dbReference type="ChEBI" id="CHEBI:57534"/>
        <dbReference type="ChEBI" id="CHEBI:57560"/>
        <dbReference type="ChEBI" id="CHEBI:73315"/>
        <dbReference type="EC" id="2.5.1.26"/>
    </reaction>
</comment>
<evidence type="ECO:0000256" key="10">
    <source>
        <dbReference type="RuleBase" id="RU363113"/>
    </source>
</evidence>
<dbReference type="UniPathway" id="UPA00781"/>
<dbReference type="AlphaFoldDB" id="A0A078B7Q9"/>
<dbReference type="Gene3D" id="3.30.43.10">
    <property type="entry name" value="Uridine Diphospho-n-acetylenolpyruvylglucosamine Reductase, domain 2"/>
    <property type="match status" value="1"/>
</dbReference>
<evidence type="ECO:0000256" key="4">
    <source>
        <dbReference type="ARBA" id="ARBA00022630"/>
    </source>
</evidence>
<reference evidence="12 13" key="1">
    <citation type="submission" date="2014-06" db="EMBL/GenBank/DDBJ databases">
        <authorList>
            <person name="Swart Estienne"/>
        </authorList>
    </citation>
    <scope>NUCLEOTIDE SEQUENCE [LARGE SCALE GENOMIC DNA]</scope>
    <source>
        <strain evidence="12 13">130c</strain>
    </source>
</reference>
<accession>A0A078B7Q9</accession>
<dbReference type="OMA" id="GTISHQH"/>
<dbReference type="GO" id="GO:0071949">
    <property type="term" value="F:FAD binding"/>
    <property type="evidence" value="ECO:0007669"/>
    <property type="project" value="InterPro"/>
</dbReference>
<dbReference type="Gene3D" id="3.30.70.3450">
    <property type="match status" value="1"/>
</dbReference>
<dbReference type="Pfam" id="PF02913">
    <property type="entry name" value="FAD-oxidase_C"/>
    <property type="match status" value="1"/>
</dbReference>
<dbReference type="InterPro" id="IPR016164">
    <property type="entry name" value="FAD-linked_Oxase-like_C"/>
</dbReference>
<dbReference type="Gene3D" id="3.30.300.330">
    <property type="match status" value="1"/>
</dbReference>
<feature type="site" description="Important for enzyme activity" evidence="9">
    <location>
        <position position="391"/>
    </location>
</feature>
<keyword evidence="5 8" id="KW-0274">FAD</keyword>
<comment type="pathway">
    <text evidence="1 10">Glycerolipid metabolism; ether lipid biosynthesis.</text>
</comment>
<dbReference type="InterPro" id="IPR016169">
    <property type="entry name" value="FAD-bd_PCMH_sub2"/>
</dbReference>
<dbReference type="OrthoDB" id="5332616at2759"/>
<keyword evidence="10" id="KW-0443">Lipid metabolism</keyword>
<dbReference type="PROSITE" id="PS51387">
    <property type="entry name" value="FAD_PCMH"/>
    <property type="match status" value="1"/>
</dbReference>
<evidence type="ECO:0000256" key="8">
    <source>
        <dbReference type="PIRSR" id="PIRSR625650-3"/>
    </source>
</evidence>
<evidence type="ECO:0000259" key="11">
    <source>
        <dbReference type="PROSITE" id="PS51387"/>
    </source>
</evidence>